<dbReference type="EMBL" id="CP038026">
    <property type="protein sequence ID" value="QBQ37216.1"/>
    <property type="molecule type" value="Genomic_DNA"/>
</dbReference>
<evidence type="ECO:0000259" key="18">
    <source>
        <dbReference type="Pfam" id="PF00593"/>
    </source>
</evidence>
<evidence type="ECO:0000256" key="15">
    <source>
        <dbReference type="RuleBase" id="RU003357"/>
    </source>
</evidence>
<dbReference type="GO" id="GO:0015891">
    <property type="term" value="P:siderophore transport"/>
    <property type="evidence" value="ECO:0007669"/>
    <property type="project" value="InterPro"/>
</dbReference>
<dbReference type="SUPFAM" id="SSF56935">
    <property type="entry name" value="Porins"/>
    <property type="match status" value="1"/>
</dbReference>
<evidence type="ECO:0000256" key="4">
    <source>
        <dbReference type="ARBA" id="ARBA00022452"/>
    </source>
</evidence>
<keyword evidence="13 14" id="KW-0998">Cell outer membrane</keyword>
<dbReference type="OrthoDB" id="9790771at2"/>
<feature type="signal peptide" evidence="17">
    <location>
        <begin position="1"/>
        <end position="31"/>
    </location>
</feature>
<dbReference type="GO" id="GO:0038023">
    <property type="term" value="F:signaling receptor activity"/>
    <property type="evidence" value="ECO:0007669"/>
    <property type="project" value="InterPro"/>
</dbReference>
<dbReference type="InterPro" id="IPR037066">
    <property type="entry name" value="Plug_dom_sf"/>
</dbReference>
<dbReference type="RefSeq" id="WP_134385584.1">
    <property type="nucleotide sequence ID" value="NZ_BMWW01000006.1"/>
</dbReference>
<dbReference type="InterPro" id="IPR036942">
    <property type="entry name" value="Beta-barrel_TonB_sf"/>
</dbReference>
<dbReference type="EMBL" id="BMWW01000006">
    <property type="protein sequence ID" value="GGY98464.1"/>
    <property type="molecule type" value="Genomic_DNA"/>
</dbReference>
<dbReference type="NCBIfam" id="TIGR01783">
    <property type="entry name" value="TonB-siderophor"/>
    <property type="match status" value="1"/>
</dbReference>
<evidence type="ECO:0000256" key="12">
    <source>
        <dbReference type="ARBA" id="ARBA00023170"/>
    </source>
</evidence>
<evidence type="ECO:0000256" key="17">
    <source>
        <dbReference type="SAM" id="SignalP"/>
    </source>
</evidence>
<keyword evidence="22" id="KW-1185">Reference proteome</keyword>
<dbReference type="Gene3D" id="2.40.170.20">
    <property type="entry name" value="TonB-dependent receptor, beta-barrel domain"/>
    <property type="match status" value="1"/>
</dbReference>
<keyword evidence="4 14" id="KW-1134">Transmembrane beta strand</keyword>
<dbReference type="InterPro" id="IPR000531">
    <property type="entry name" value="Beta-barrel_TonB"/>
</dbReference>
<evidence type="ECO:0000256" key="8">
    <source>
        <dbReference type="ARBA" id="ARBA00023004"/>
    </source>
</evidence>
<evidence type="ECO:0000256" key="13">
    <source>
        <dbReference type="ARBA" id="ARBA00023237"/>
    </source>
</evidence>
<evidence type="ECO:0000256" key="6">
    <source>
        <dbReference type="ARBA" id="ARBA00022692"/>
    </source>
</evidence>
<evidence type="ECO:0000259" key="19">
    <source>
        <dbReference type="Pfam" id="PF07715"/>
    </source>
</evidence>
<dbReference type="PANTHER" id="PTHR32552:SF89">
    <property type="entry name" value="CATECHOLATE SIDEROPHORE RECEPTOR FIU"/>
    <property type="match status" value="1"/>
</dbReference>
<dbReference type="NCBIfam" id="NF007349">
    <property type="entry name" value="PRK09840.1"/>
    <property type="match status" value="1"/>
</dbReference>
<comment type="subcellular location">
    <subcellularLocation>
        <location evidence="1 14">Cell outer membrane</location>
        <topology evidence="1 14">Multi-pass membrane protein</topology>
    </subcellularLocation>
</comment>
<dbReference type="InterPro" id="IPR010105">
    <property type="entry name" value="TonB_sidphr_rcpt"/>
</dbReference>
<dbReference type="AlphaFoldDB" id="A0A4P7BEP7"/>
<feature type="domain" description="TonB-dependent receptor-like beta-barrel" evidence="18">
    <location>
        <begin position="280"/>
        <end position="744"/>
    </location>
</feature>
<sequence>MAHIKSRRLAPTRLQMSTVLATLMLPVVAQAGDGAPAADEAAAARPIEVVVGGSKVNEFKADRAGSLKYTEKLVDTPQTLTVIKRELIEQQGAQTLTEALRNTPGVGAFFLGENGNTNTGDAIFMRGFDSSGSIYVDGVRDIGSISRDVFNVEQIDVLKGPAGTDSGRGSPTGSINMNSKQAQMQDGLSTSVKAGSGKQKRATADINRVLNAESGTAFRLNVMAQDSGNAARDVVENKRWGVAPTLAFGLNGPTRLHLSYLHVKQNNIPDGGVPTIGLPGYTSPDSTNKDPAKRRPYLTNAPMVDPQGFYGVLTDHDDVTADMATVRIEHDFSPTLKLQNTARYGKTKQDYLLTAFMGSAANLVTEPPLANPADPDTWRMKRTNRTVKDQENTVMTNQTVLTSEFATGELRHTMVAGLEFISEKQTSVGYVGLGTLTETSLYHPNPAVLPSDLRPVRSGVGSRGTTDTQALYVFDTVKIGERWMVHGGVRADHYNTDFFGTTLSTATAQPQLPVGTVMPTTLKANDTLVNGKLSVLYKPTPDSSVYATVATSQQPPGGSNFSLSASANSASNPNYDPQKTTTKEIGTKWEFFKQKLALNAAIYDTTVRNEIEQDTTDTSVYYQTGKKSVKGIEISVTGELARNWLVSAGYTHMKTEVESGKVITASGVNQLSYTPKDAFTSWTSYTLPFGLKIGGGARYQGKLMRGTDGAVGTPAYAESYWVADAMAEYAINKNIDLRLNVYNLTDKEYVAAINKSGYRYTPGQPRSASVTATFRF</sequence>
<evidence type="ECO:0000256" key="2">
    <source>
        <dbReference type="ARBA" id="ARBA00009810"/>
    </source>
</evidence>
<accession>A0A4P7BEP7</accession>
<proteinExistence type="inferred from homology"/>
<evidence type="ECO:0000256" key="7">
    <source>
        <dbReference type="ARBA" id="ARBA00022729"/>
    </source>
</evidence>
<evidence type="ECO:0000256" key="16">
    <source>
        <dbReference type="SAM" id="MobiDB-lite"/>
    </source>
</evidence>
<keyword evidence="9" id="KW-0406">Ion transport</keyword>
<feature type="domain" description="TonB-dependent receptor plug" evidence="19">
    <location>
        <begin position="73"/>
        <end position="173"/>
    </location>
</feature>
<keyword evidence="12 20" id="KW-0675">Receptor</keyword>
<evidence type="ECO:0000313" key="20">
    <source>
        <dbReference type="EMBL" id="GGY98464.1"/>
    </source>
</evidence>
<protein>
    <submittedName>
        <fullName evidence="20">Catecholate siderophore receptor Fiu</fullName>
    </submittedName>
</protein>
<dbReference type="PROSITE" id="PS52016">
    <property type="entry name" value="TONB_DEPENDENT_REC_3"/>
    <property type="match status" value="1"/>
</dbReference>
<dbReference type="InterPro" id="IPR012910">
    <property type="entry name" value="Plug_dom"/>
</dbReference>
<dbReference type="FunFam" id="2.170.130.10:FF:000001">
    <property type="entry name" value="Catecholate siderophore TonB-dependent receptor"/>
    <property type="match status" value="1"/>
</dbReference>
<reference evidence="21 22" key="2">
    <citation type="submission" date="2019-03" db="EMBL/GenBank/DDBJ databases">
        <title>Draft Genome Sequences of Six Type Strains of the Genus Massilia.</title>
        <authorList>
            <person name="Miess H."/>
            <person name="Frediansyhah A."/>
            <person name="Gross H."/>
        </authorList>
    </citation>
    <scope>NUCLEOTIDE SEQUENCE [LARGE SCALE GENOMIC DNA]</scope>
    <source>
        <strain evidence="21 22">DSM 17505</strain>
    </source>
</reference>
<keyword evidence="3 14" id="KW-0813">Transport</keyword>
<organism evidence="20 23">
    <name type="scientific">Pseudoduganella plicata</name>
    <dbReference type="NCBI Taxonomy" id="321984"/>
    <lineage>
        <taxon>Bacteria</taxon>
        <taxon>Pseudomonadati</taxon>
        <taxon>Pseudomonadota</taxon>
        <taxon>Betaproteobacteria</taxon>
        <taxon>Burkholderiales</taxon>
        <taxon>Oxalobacteraceae</taxon>
        <taxon>Telluria group</taxon>
        <taxon>Pseudoduganella</taxon>
    </lineage>
</organism>
<evidence type="ECO:0000256" key="14">
    <source>
        <dbReference type="PROSITE-ProRule" id="PRU01360"/>
    </source>
</evidence>
<evidence type="ECO:0000313" key="22">
    <source>
        <dbReference type="Proteomes" id="UP000294359"/>
    </source>
</evidence>
<feature type="compositionally biased region" description="Low complexity" evidence="16">
    <location>
        <begin position="559"/>
        <end position="572"/>
    </location>
</feature>
<dbReference type="PANTHER" id="PTHR32552">
    <property type="entry name" value="FERRICHROME IRON RECEPTOR-RELATED"/>
    <property type="match status" value="1"/>
</dbReference>
<dbReference type="CDD" id="cd01347">
    <property type="entry name" value="ligand_gated_channel"/>
    <property type="match status" value="1"/>
</dbReference>
<reference evidence="20" key="3">
    <citation type="submission" date="2022-12" db="EMBL/GenBank/DDBJ databases">
        <authorList>
            <person name="Sun Q."/>
            <person name="Kim S."/>
        </authorList>
    </citation>
    <scope>NUCLEOTIDE SEQUENCE</scope>
    <source>
        <strain evidence="20">KCTC 12344</strain>
    </source>
</reference>
<gene>
    <name evidence="21" type="ORF">E1742_14305</name>
    <name evidence="20" type="ORF">GCM10007388_34950</name>
</gene>
<comment type="similarity">
    <text evidence="2 14 15">Belongs to the TonB-dependent receptor family.</text>
</comment>
<reference evidence="20" key="1">
    <citation type="journal article" date="2014" name="Int. J. Syst. Evol. Microbiol.">
        <title>Complete genome sequence of Corynebacterium casei LMG S-19264T (=DSM 44701T), isolated from a smear-ripened cheese.</title>
        <authorList>
            <consortium name="US DOE Joint Genome Institute (JGI-PGF)"/>
            <person name="Walter F."/>
            <person name="Albersmeier A."/>
            <person name="Kalinowski J."/>
            <person name="Ruckert C."/>
        </authorList>
    </citation>
    <scope>NUCLEOTIDE SEQUENCE</scope>
    <source>
        <strain evidence="20">KCTC 12344</strain>
    </source>
</reference>
<evidence type="ECO:0000256" key="1">
    <source>
        <dbReference type="ARBA" id="ARBA00004571"/>
    </source>
</evidence>
<dbReference type="Proteomes" id="UP000619512">
    <property type="component" value="Unassembled WGS sequence"/>
</dbReference>
<keyword evidence="10 15" id="KW-0798">TonB box</keyword>
<keyword evidence="8" id="KW-0408">Iron</keyword>
<evidence type="ECO:0000313" key="23">
    <source>
        <dbReference type="Proteomes" id="UP000619512"/>
    </source>
</evidence>
<evidence type="ECO:0000256" key="11">
    <source>
        <dbReference type="ARBA" id="ARBA00023136"/>
    </source>
</evidence>
<evidence type="ECO:0000256" key="9">
    <source>
        <dbReference type="ARBA" id="ARBA00023065"/>
    </source>
</evidence>
<name>A0A4P7BEP7_9BURK</name>
<keyword evidence="6 14" id="KW-0812">Transmembrane</keyword>
<keyword evidence="5" id="KW-0410">Iron transport</keyword>
<evidence type="ECO:0000256" key="3">
    <source>
        <dbReference type="ARBA" id="ARBA00022448"/>
    </source>
</evidence>
<keyword evidence="11 14" id="KW-0472">Membrane</keyword>
<dbReference type="GO" id="GO:0015344">
    <property type="term" value="F:siderophore uptake transmembrane transporter activity"/>
    <property type="evidence" value="ECO:0007669"/>
    <property type="project" value="TreeGrafter"/>
</dbReference>
<evidence type="ECO:0000256" key="10">
    <source>
        <dbReference type="ARBA" id="ARBA00023077"/>
    </source>
</evidence>
<feature type="chain" id="PRO_5044300130" evidence="17">
    <location>
        <begin position="32"/>
        <end position="776"/>
    </location>
</feature>
<evidence type="ECO:0000256" key="5">
    <source>
        <dbReference type="ARBA" id="ARBA00022496"/>
    </source>
</evidence>
<feature type="region of interest" description="Disordered" evidence="16">
    <location>
        <begin position="280"/>
        <end position="300"/>
    </location>
</feature>
<feature type="region of interest" description="Disordered" evidence="16">
    <location>
        <begin position="549"/>
        <end position="580"/>
    </location>
</feature>
<dbReference type="GO" id="GO:0009279">
    <property type="term" value="C:cell outer membrane"/>
    <property type="evidence" value="ECO:0007669"/>
    <property type="project" value="UniProtKB-SubCell"/>
</dbReference>
<keyword evidence="7 17" id="KW-0732">Signal</keyword>
<dbReference type="Pfam" id="PF07715">
    <property type="entry name" value="Plug"/>
    <property type="match status" value="1"/>
</dbReference>
<dbReference type="Gene3D" id="2.170.130.10">
    <property type="entry name" value="TonB-dependent receptor, plug domain"/>
    <property type="match status" value="1"/>
</dbReference>
<dbReference type="InterPro" id="IPR039426">
    <property type="entry name" value="TonB-dep_rcpt-like"/>
</dbReference>
<evidence type="ECO:0000313" key="21">
    <source>
        <dbReference type="EMBL" id="QBQ37216.1"/>
    </source>
</evidence>
<dbReference type="Pfam" id="PF00593">
    <property type="entry name" value="TonB_dep_Rec_b-barrel"/>
    <property type="match status" value="1"/>
</dbReference>
<dbReference type="Proteomes" id="UP000294359">
    <property type="component" value="Chromosome"/>
</dbReference>